<evidence type="ECO:0000256" key="3">
    <source>
        <dbReference type="ARBA" id="ARBA00022801"/>
    </source>
</evidence>
<dbReference type="InterPro" id="IPR000979">
    <property type="entry name" value="Phosphodiesterase_MJ0936/Vps29"/>
</dbReference>
<dbReference type="RefSeq" id="WP_068750330.1">
    <property type="nucleotide sequence ID" value="NZ_LR214441.1"/>
</dbReference>
<protein>
    <recommendedName>
        <fullName evidence="4">Phosphoesterase</fullName>
        <ecNumber evidence="4">3.1.4.-</ecNumber>
    </recommendedName>
</protein>
<gene>
    <name evidence="6" type="ORF">BCR15_13805</name>
</gene>
<evidence type="ECO:0000313" key="7">
    <source>
        <dbReference type="Proteomes" id="UP000093501"/>
    </source>
</evidence>
<name>A0A1C0AQV5_9ACTN</name>
<dbReference type="EC" id="3.1.4.-" evidence="4"/>
<keyword evidence="7" id="KW-1185">Reference proteome</keyword>
<evidence type="ECO:0000256" key="1">
    <source>
        <dbReference type="ARBA" id="ARBA00008950"/>
    </source>
</evidence>
<dbReference type="NCBIfam" id="TIGR00040">
    <property type="entry name" value="yfcE"/>
    <property type="match status" value="1"/>
</dbReference>
<dbReference type="InterPro" id="IPR024654">
    <property type="entry name" value="Calcineurin-like_PHP_lpxH"/>
</dbReference>
<dbReference type="GO" id="GO:0046872">
    <property type="term" value="F:metal ion binding"/>
    <property type="evidence" value="ECO:0007669"/>
    <property type="project" value="UniProtKB-KW"/>
</dbReference>
<evidence type="ECO:0000259" key="5">
    <source>
        <dbReference type="Pfam" id="PF12850"/>
    </source>
</evidence>
<proteinExistence type="inferred from homology"/>
<dbReference type="AlphaFoldDB" id="A0A1C0AQV5"/>
<dbReference type="EMBL" id="MBQD01000008">
    <property type="protein sequence ID" value="OCL36702.1"/>
    <property type="molecule type" value="Genomic_DNA"/>
</dbReference>
<dbReference type="SUPFAM" id="SSF56300">
    <property type="entry name" value="Metallo-dependent phosphatases"/>
    <property type="match status" value="1"/>
</dbReference>
<keyword evidence="3" id="KW-0378">Hydrolase</keyword>
<comment type="cofactor">
    <cofactor evidence="4">
        <name>a divalent metal cation</name>
        <dbReference type="ChEBI" id="CHEBI:60240"/>
    </cofactor>
</comment>
<dbReference type="GO" id="GO:0016787">
    <property type="term" value="F:hydrolase activity"/>
    <property type="evidence" value="ECO:0007669"/>
    <property type="project" value="UniProtKB-UniRule"/>
</dbReference>
<dbReference type="PROSITE" id="PS01269">
    <property type="entry name" value="UPF0025"/>
    <property type="match status" value="1"/>
</dbReference>
<dbReference type="Pfam" id="PF12850">
    <property type="entry name" value="Metallophos_2"/>
    <property type="match status" value="1"/>
</dbReference>
<sequence>MRIVVVADSHAPRRWKGVPPAPASELGTADLILHAGDVCVPEVLDELAKYAPVRVVMGNNDDEAVRDWGATDDLEFQAEGVRIAMIHIAGPKQGRGRRMRRRFPQADVVVFGHSHIPWDGVEDGVHLLNPGSVSDPRREPSPSFAVLTVDAGTWGTEIVRFPRSGSR</sequence>
<dbReference type="Proteomes" id="UP000093501">
    <property type="component" value="Unassembled WGS sequence"/>
</dbReference>
<dbReference type="PANTHER" id="PTHR11124">
    <property type="entry name" value="VACUOLAR SORTING PROTEIN VPS29"/>
    <property type="match status" value="1"/>
</dbReference>
<feature type="domain" description="Calcineurin-like phosphoesterase" evidence="5">
    <location>
        <begin position="1"/>
        <end position="151"/>
    </location>
</feature>
<dbReference type="Gene3D" id="3.60.21.10">
    <property type="match status" value="1"/>
</dbReference>
<dbReference type="InterPro" id="IPR020935">
    <property type="entry name" value="PdiEstase_YfcE_CS"/>
</dbReference>
<comment type="similarity">
    <text evidence="1 4">Belongs to the metallophosphoesterase superfamily. YfcE family.</text>
</comment>
<organism evidence="6 7">
    <name type="scientific">Tessaracoccus lapidicaptus</name>
    <dbReference type="NCBI Taxonomy" id="1427523"/>
    <lineage>
        <taxon>Bacteria</taxon>
        <taxon>Bacillati</taxon>
        <taxon>Actinomycetota</taxon>
        <taxon>Actinomycetes</taxon>
        <taxon>Propionibacteriales</taxon>
        <taxon>Propionibacteriaceae</taxon>
        <taxon>Tessaracoccus</taxon>
    </lineage>
</organism>
<keyword evidence="2 4" id="KW-0479">Metal-binding</keyword>
<evidence type="ECO:0000256" key="4">
    <source>
        <dbReference type="RuleBase" id="RU362039"/>
    </source>
</evidence>
<dbReference type="InterPro" id="IPR029052">
    <property type="entry name" value="Metallo-depent_PP-like"/>
</dbReference>
<accession>A0A1C0AQV5</accession>
<reference evidence="7" key="1">
    <citation type="submission" date="2016-07" db="EMBL/GenBank/DDBJ databases">
        <authorList>
            <person name="Florea S."/>
            <person name="Webb J.S."/>
            <person name="Jaromczyk J."/>
            <person name="Schardl C.L."/>
        </authorList>
    </citation>
    <scope>NUCLEOTIDE SEQUENCE [LARGE SCALE GENOMIC DNA]</scope>
    <source>
        <strain evidence="7">IPBSL-7</strain>
    </source>
</reference>
<evidence type="ECO:0000256" key="2">
    <source>
        <dbReference type="ARBA" id="ARBA00022723"/>
    </source>
</evidence>
<comment type="caution">
    <text evidence="6">The sequence shown here is derived from an EMBL/GenBank/DDBJ whole genome shotgun (WGS) entry which is preliminary data.</text>
</comment>
<evidence type="ECO:0000313" key="6">
    <source>
        <dbReference type="EMBL" id="OCL36702.1"/>
    </source>
</evidence>